<accession>A0A8J8XDL1</accession>
<evidence type="ECO:0000256" key="1">
    <source>
        <dbReference type="SAM" id="MobiDB-lite"/>
    </source>
</evidence>
<dbReference type="KEGG" id="zma:100278124"/>
<dbReference type="InterPro" id="IPR018848">
    <property type="entry name" value="WIYLD_domain"/>
</dbReference>
<evidence type="ECO:0000259" key="2">
    <source>
        <dbReference type="Pfam" id="PF10440"/>
    </source>
</evidence>
<reference evidence="3" key="1">
    <citation type="journal article" date="2018" name="Nat. Genet.">
        <title>Extensive intraspecific gene order and gene structural variations between Mo17 and other maize genomes.</title>
        <authorList>
            <person name="Sun S."/>
            <person name="Zhou Y."/>
            <person name="Chen J."/>
            <person name="Shi J."/>
            <person name="Zhao H."/>
            <person name="Zhao H."/>
            <person name="Song W."/>
            <person name="Zhang M."/>
            <person name="Cui Y."/>
            <person name="Dong X."/>
            <person name="Liu H."/>
            <person name="Ma X."/>
            <person name="Jiao Y."/>
            <person name="Wang B."/>
            <person name="Wei X."/>
            <person name="Stein J.C."/>
            <person name="Glaubitz J.C."/>
            <person name="Lu F."/>
            <person name="Yu G."/>
            <person name="Liang C."/>
            <person name="Fengler K."/>
            <person name="Li B."/>
            <person name="Rafalski A."/>
            <person name="Schnable P.S."/>
            <person name="Ware D.H."/>
            <person name="Buckler E.S."/>
            <person name="Lai J."/>
        </authorList>
    </citation>
    <scope>NUCLEOTIDE SEQUENCE [LARGE SCALE GENOMIC DNA]</scope>
    <source>
        <tissue evidence="3">Seedling</tissue>
    </source>
</reference>
<gene>
    <name evidence="3" type="ORF">Zm00014a_039419</name>
</gene>
<organism evidence="3">
    <name type="scientific">Zea mays</name>
    <name type="common">Maize</name>
    <dbReference type="NCBI Taxonomy" id="4577"/>
    <lineage>
        <taxon>Eukaryota</taxon>
        <taxon>Viridiplantae</taxon>
        <taxon>Streptophyta</taxon>
        <taxon>Embryophyta</taxon>
        <taxon>Tracheophyta</taxon>
        <taxon>Spermatophyta</taxon>
        <taxon>Magnoliopsida</taxon>
        <taxon>Liliopsida</taxon>
        <taxon>Poales</taxon>
        <taxon>Poaceae</taxon>
        <taxon>PACMAD clade</taxon>
        <taxon>Panicoideae</taxon>
        <taxon>Andropogonodae</taxon>
        <taxon>Andropogoneae</taxon>
        <taxon>Tripsacinae</taxon>
        <taxon>Zea</taxon>
    </lineage>
</organism>
<dbReference type="SMR" id="A0A8J8XDL1"/>
<feature type="domain" description="WIYLD" evidence="2">
    <location>
        <begin position="9"/>
        <end position="70"/>
    </location>
</feature>
<dbReference type="Gene3D" id="1.10.8.850">
    <property type="entry name" value="Histone-lysine N methyltransferase , C-terminal domain-like"/>
    <property type="match status" value="1"/>
</dbReference>
<proteinExistence type="predicted"/>
<dbReference type="HOGENOM" id="CLU_080833_2_0_1"/>
<dbReference type="EMBL" id="NCVQ01000008">
    <property type="protein sequence ID" value="PWZ13723.1"/>
    <property type="molecule type" value="Genomic_DNA"/>
</dbReference>
<name>A0A8J8XDL1_MAIZE</name>
<comment type="caution">
    <text evidence="3">The sequence shown here is derived from an EMBL/GenBank/DDBJ whole genome shotgun (WGS) entry which is preliminary data.</text>
</comment>
<dbReference type="Pfam" id="PF10440">
    <property type="entry name" value="WIYLD"/>
    <property type="match status" value="1"/>
</dbReference>
<evidence type="ECO:0000313" key="3">
    <source>
        <dbReference type="EMBL" id="PWZ13723.1"/>
    </source>
</evidence>
<sequence length="217" mass="24941">MPTRRGRTRKGERRIDAAIDHFVVMGYDARDISAVVADLLKVYGGPDAWPLLEEGSYEVVQNRLFEIEDEEKQKQDQQLLLEHHDQQLLLEHHDHQLLLEHHDQQQLDCQQVEDERPQHQEPAADEGVEVPMFIEPQDNISISKVPAETKSADDEVEGPMSIEPPVCEAVLPLNVAIRTRPRRPCYGWLSESEDEEEEQPTGQKHEVHVLSRGERAQ</sequence>
<dbReference type="OMA" id="LEHHDQQ"/>
<feature type="compositionally biased region" description="Basic and acidic residues" evidence="1">
    <location>
        <begin position="203"/>
        <end position="217"/>
    </location>
</feature>
<dbReference type="InterPro" id="IPR043017">
    <property type="entry name" value="WIYLD_dom_sf"/>
</dbReference>
<dbReference type="OrthoDB" id="1898570at2759"/>
<feature type="region of interest" description="Disordered" evidence="1">
    <location>
        <begin position="191"/>
        <end position="217"/>
    </location>
</feature>
<dbReference type="PANTHER" id="PTHR34271:SF18">
    <property type="entry name" value="WIYLD DOMAIN-CONTAINING PROTEIN"/>
    <property type="match status" value="1"/>
</dbReference>
<dbReference type="PANTHER" id="PTHR34271">
    <property type="entry name" value="NUCLEOLAR HISTONE METHYLTRANSFERASE-RELATED PROTEIN"/>
    <property type="match status" value="1"/>
</dbReference>
<dbReference type="Proteomes" id="UP000251960">
    <property type="component" value="Chromosome 7"/>
</dbReference>
<protein>
    <recommendedName>
        <fullName evidence="2">WIYLD domain-containing protein</fullName>
    </recommendedName>
</protein>
<dbReference type="AlphaFoldDB" id="A0A8J8XDL1"/>